<proteinExistence type="predicted"/>
<name>A0A3B0Z0L1_9ZZZZ</name>
<evidence type="ECO:0000313" key="1">
    <source>
        <dbReference type="EMBL" id="VAW74246.1"/>
    </source>
</evidence>
<accession>A0A3B0Z0L1</accession>
<protein>
    <submittedName>
        <fullName evidence="1">Uncharacterized protein</fullName>
    </submittedName>
</protein>
<gene>
    <name evidence="1" type="ORF">MNBD_GAMMA12-3501</name>
</gene>
<reference evidence="1" key="1">
    <citation type="submission" date="2018-06" db="EMBL/GenBank/DDBJ databases">
        <authorList>
            <person name="Zhirakovskaya E."/>
        </authorList>
    </citation>
    <scope>NUCLEOTIDE SEQUENCE</scope>
</reference>
<dbReference type="EMBL" id="UOFL01000056">
    <property type="protein sequence ID" value="VAW74246.1"/>
    <property type="molecule type" value="Genomic_DNA"/>
</dbReference>
<organism evidence="1">
    <name type="scientific">hydrothermal vent metagenome</name>
    <dbReference type="NCBI Taxonomy" id="652676"/>
    <lineage>
        <taxon>unclassified sequences</taxon>
        <taxon>metagenomes</taxon>
        <taxon>ecological metagenomes</taxon>
    </lineage>
</organism>
<dbReference type="AlphaFoldDB" id="A0A3B0Z0L1"/>
<sequence length="139" mass="15137">MNKTPTKLFAPFTIIAFLFAFVSTSAFSATPYKQAENFYDTCFLYGGKTADANGRHGCCLKGKCIICTGNGLRNCKIIKQKVKLTPPGKGNASNRAVAAPRAPLTGARSGRITLQSYCKRAPKAARCQKLKRNTNNIRK</sequence>